<dbReference type="SMART" id="SM00343">
    <property type="entry name" value="ZnF_C2HC"/>
    <property type="match status" value="2"/>
</dbReference>
<dbReference type="Proteomes" id="UP000054845">
    <property type="component" value="Unassembled WGS sequence"/>
</dbReference>
<name>A0A0P1BPC5_9BASI</name>
<dbReference type="GO" id="GO:0045131">
    <property type="term" value="F:pre-mRNA branch point binding"/>
    <property type="evidence" value="ECO:0007669"/>
    <property type="project" value="UniProtKB-UniRule"/>
</dbReference>
<dbReference type="GO" id="GO:0048024">
    <property type="term" value="P:regulation of mRNA splicing, via spliceosome"/>
    <property type="evidence" value="ECO:0007669"/>
    <property type="project" value="TreeGrafter"/>
</dbReference>
<comment type="function">
    <text evidence="12">Necessary for the splicing of pre-mRNA. Has a role in the recognition of the branch site (5'-UACUAAC-3'), the pyrimidine tract and the 3'-splice site at the 3'-end of introns.</text>
</comment>
<comment type="similarity">
    <text evidence="2 12">Belongs to the BBP/SF1 family.</text>
</comment>
<dbReference type="STRING" id="401625.A0A0P1BPC5"/>
<feature type="compositionally biased region" description="Gly residues" evidence="13">
    <location>
        <begin position="24"/>
        <end position="33"/>
    </location>
</feature>
<keyword evidence="5 12" id="KW-0479">Metal-binding</keyword>
<dbReference type="Gene3D" id="4.10.60.10">
    <property type="entry name" value="Zinc finger, CCHC-type"/>
    <property type="match status" value="1"/>
</dbReference>
<feature type="compositionally biased region" description="Gly residues" evidence="13">
    <location>
        <begin position="406"/>
        <end position="416"/>
    </location>
</feature>
<keyword evidence="7 12" id="KW-0862">Zinc</keyword>
<dbReference type="Gene3D" id="3.30.1370.10">
    <property type="entry name" value="K Homology domain, type 1"/>
    <property type="match status" value="1"/>
</dbReference>
<evidence type="ECO:0000256" key="6">
    <source>
        <dbReference type="ARBA" id="ARBA00022771"/>
    </source>
</evidence>
<evidence type="ECO:0000259" key="14">
    <source>
        <dbReference type="PROSITE" id="PS50158"/>
    </source>
</evidence>
<feature type="compositionally biased region" description="Gly residues" evidence="13">
    <location>
        <begin position="422"/>
        <end position="441"/>
    </location>
</feature>
<feature type="compositionally biased region" description="Basic and acidic residues" evidence="13">
    <location>
        <begin position="252"/>
        <end position="261"/>
    </location>
</feature>
<evidence type="ECO:0000313" key="15">
    <source>
        <dbReference type="EMBL" id="CEH17510.1"/>
    </source>
</evidence>
<dbReference type="InterPro" id="IPR001878">
    <property type="entry name" value="Znf_CCHC"/>
</dbReference>
<dbReference type="InterPro" id="IPR032570">
    <property type="entry name" value="SF1-HH"/>
</dbReference>
<evidence type="ECO:0000313" key="16">
    <source>
        <dbReference type="Proteomes" id="UP000054845"/>
    </source>
</evidence>
<keyword evidence="4 12" id="KW-0507">mRNA processing</keyword>
<dbReference type="EMBL" id="CCYA01000265">
    <property type="protein sequence ID" value="CEH17510.1"/>
    <property type="molecule type" value="Genomic_DNA"/>
</dbReference>
<dbReference type="Pfam" id="PF00098">
    <property type="entry name" value="zf-CCHC"/>
    <property type="match status" value="2"/>
</dbReference>
<dbReference type="SUPFAM" id="SSF57756">
    <property type="entry name" value="Retrovirus zinc finger-like domains"/>
    <property type="match status" value="1"/>
</dbReference>
<evidence type="ECO:0000256" key="1">
    <source>
        <dbReference type="ARBA" id="ARBA00004123"/>
    </source>
</evidence>
<sequence length="624" mass="65341">MSWRSNAQKTGENAAPIANPRRWGGAGGGGGSSDAGVPSFGNGSGMSQPAYGDPFAAHGYNGSGSMGFKRERDSDAPAEAAPASGDAPRKRRSRWGDAPADAPAGVATALGANLSAAELDRYAINVRIAEIQQKLVTGNVVPPERERSPSPPPTYDGAGRRTNTREVRYRKKLDQERVDLIDRAVKLDPNYKPPADYHVAKRNMRPQEKVWLPIKEFPEINFFGLLVGPRGNTLKGMERESGAKISIRGRGSVKEGKGRPGEEEDEEMHCIVQADDLEKIKVCIKAIQRVIEVAASTPEAQNDHKRNQLRELAALNGTLRDDEGQICQNCGQKGHRRYACPEERNVTAHIICHRCGGQGHLARDCTQMPGPRGFGGGPPGPGGPGGPNGQGGQMDSEYASLMAELGEGGNGGGRPGGPGPGGPDGGQHAGPLGGPQAGGMPGQKYDANGKKIPPWRDPEMWNPPGVGGRMGGPGGPGYGGRPMGRGMGMGYQQGGYGGHGYQGQGGQQGGYGNYQQQYPAQAGQDGQPDYSAAWAEYYAQQAAQQGQAGASATPAGGAQSPSNPGQAAPQAQGAGAATSQQGAAQQQQGGPEFDAWWAQFAAYYGAQARETFVQQFGYEPPVAK</sequence>
<reference evidence="15 16" key="1">
    <citation type="submission" date="2014-09" db="EMBL/GenBank/DDBJ databases">
        <authorList>
            <person name="Magalhaes I.L.F."/>
            <person name="Oliveira U."/>
            <person name="Santos F.R."/>
            <person name="Vidigal T.H.D.A."/>
            <person name="Brescovit A.D."/>
            <person name="Santos A.J."/>
        </authorList>
    </citation>
    <scope>NUCLEOTIDE SEQUENCE [LARGE SCALE GENOMIC DNA]</scope>
</reference>
<dbReference type="Pfam" id="PF16275">
    <property type="entry name" value="SF1-HH"/>
    <property type="match status" value="1"/>
</dbReference>
<dbReference type="Pfam" id="PF22675">
    <property type="entry name" value="KH-I_KHDC4-BBP"/>
    <property type="match status" value="1"/>
</dbReference>
<evidence type="ECO:0000256" key="11">
    <source>
        <dbReference type="PROSITE-ProRule" id="PRU00047"/>
    </source>
</evidence>
<evidence type="ECO:0000256" key="7">
    <source>
        <dbReference type="ARBA" id="ARBA00022833"/>
    </source>
</evidence>
<dbReference type="CDD" id="cd02395">
    <property type="entry name" value="KH-I_BBP"/>
    <property type="match status" value="1"/>
</dbReference>
<feature type="region of interest" description="Disordered" evidence="13">
    <location>
        <begin position="246"/>
        <end position="266"/>
    </location>
</feature>
<dbReference type="GO" id="GO:0006355">
    <property type="term" value="P:regulation of DNA-templated transcription"/>
    <property type="evidence" value="ECO:0007669"/>
    <property type="project" value="InterPro"/>
</dbReference>
<dbReference type="GO" id="GO:0008270">
    <property type="term" value="F:zinc ion binding"/>
    <property type="evidence" value="ECO:0007669"/>
    <property type="project" value="UniProtKB-UniRule"/>
</dbReference>
<accession>A0A0P1BPC5</accession>
<dbReference type="SMART" id="SM00322">
    <property type="entry name" value="KH"/>
    <property type="match status" value="1"/>
</dbReference>
<dbReference type="InterPro" id="IPR036612">
    <property type="entry name" value="KH_dom_type_1_sf"/>
</dbReference>
<evidence type="ECO:0000256" key="10">
    <source>
        <dbReference type="ARBA" id="ARBA00023242"/>
    </source>
</evidence>
<dbReference type="InterPro" id="IPR004087">
    <property type="entry name" value="KH_dom"/>
</dbReference>
<feature type="compositionally biased region" description="Gly residues" evidence="13">
    <location>
        <begin position="499"/>
        <end position="512"/>
    </location>
</feature>
<feature type="domain" description="CCHC-type" evidence="14">
    <location>
        <begin position="352"/>
        <end position="367"/>
    </location>
</feature>
<dbReference type="InterPro" id="IPR055256">
    <property type="entry name" value="KH_1_KHDC4/BBP-like"/>
</dbReference>
<dbReference type="PANTHER" id="PTHR11208">
    <property type="entry name" value="RNA-BINDING PROTEIN RELATED"/>
    <property type="match status" value="1"/>
</dbReference>
<feature type="region of interest" description="Disordered" evidence="13">
    <location>
        <begin position="545"/>
        <end position="591"/>
    </location>
</feature>
<dbReference type="InterPro" id="IPR036875">
    <property type="entry name" value="Znf_CCHC_sf"/>
</dbReference>
<dbReference type="Gene3D" id="6.10.140.1790">
    <property type="match status" value="1"/>
</dbReference>
<evidence type="ECO:0000256" key="3">
    <source>
        <dbReference type="ARBA" id="ARBA00017984"/>
    </source>
</evidence>
<dbReference type="InterPro" id="IPR015096">
    <property type="entry name" value="FUBP_C"/>
</dbReference>
<dbReference type="PANTHER" id="PTHR11208:SF45">
    <property type="entry name" value="SPLICING FACTOR 1"/>
    <property type="match status" value="1"/>
</dbReference>
<comment type="subcellular location">
    <subcellularLocation>
        <location evidence="1 12">Nucleus</location>
    </subcellularLocation>
</comment>
<keyword evidence="16" id="KW-1185">Reference proteome</keyword>
<keyword evidence="10 12" id="KW-0539">Nucleus</keyword>
<keyword evidence="9 12" id="KW-0508">mRNA splicing</keyword>
<feature type="domain" description="CCHC-type" evidence="14">
    <location>
        <begin position="327"/>
        <end position="342"/>
    </location>
</feature>
<dbReference type="InterPro" id="IPR047086">
    <property type="entry name" value="SF1-HH_sf"/>
</dbReference>
<evidence type="ECO:0000256" key="2">
    <source>
        <dbReference type="ARBA" id="ARBA00010382"/>
    </source>
</evidence>
<dbReference type="InterPro" id="IPR045071">
    <property type="entry name" value="BBP-like"/>
</dbReference>
<evidence type="ECO:0000256" key="8">
    <source>
        <dbReference type="ARBA" id="ARBA00022884"/>
    </source>
</evidence>
<evidence type="ECO:0000256" key="5">
    <source>
        <dbReference type="ARBA" id="ARBA00022723"/>
    </source>
</evidence>
<proteinExistence type="inferred from homology"/>
<dbReference type="GO" id="GO:0005681">
    <property type="term" value="C:spliceosomal complex"/>
    <property type="evidence" value="ECO:0007669"/>
    <property type="project" value="UniProtKB-KW"/>
</dbReference>
<evidence type="ECO:0000256" key="4">
    <source>
        <dbReference type="ARBA" id="ARBA00022664"/>
    </source>
</evidence>
<feature type="region of interest" description="Disordered" evidence="13">
    <location>
        <begin position="499"/>
        <end position="527"/>
    </location>
</feature>
<keyword evidence="12" id="KW-0747">Spliceosome</keyword>
<dbReference type="Pfam" id="PF09005">
    <property type="entry name" value="FUBP_C"/>
    <property type="match status" value="1"/>
</dbReference>
<dbReference type="PROSITE" id="PS50158">
    <property type="entry name" value="ZF_CCHC"/>
    <property type="match status" value="2"/>
</dbReference>
<evidence type="ECO:0000256" key="9">
    <source>
        <dbReference type="ARBA" id="ARBA00023187"/>
    </source>
</evidence>
<dbReference type="OrthoDB" id="6777263at2759"/>
<dbReference type="GO" id="GO:0003729">
    <property type="term" value="F:mRNA binding"/>
    <property type="evidence" value="ECO:0007669"/>
    <property type="project" value="TreeGrafter"/>
</dbReference>
<feature type="compositionally biased region" description="Low complexity" evidence="13">
    <location>
        <begin position="77"/>
        <end position="86"/>
    </location>
</feature>
<feature type="compositionally biased region" description="Low complexity" evidence="13">
    <location>
        <begin position="513"/>
        <end position="527"/>
    </location>
</feature>
<dbReference type="GO" id="GO:0000398">
    <property type="term" value="P:mRNA splicing, via spliceosome"/>
    <property type="evidence" value="ECO:0007669"/>
    <property type="project" value="UniProtKB-UniRule"/>
</dbReference>
<evidence type="ECO:0000256" key="12">
    <source>
        <dbReference type="RuleBase" id="RU367126"/>
    </source>
</evidence>
<feature type="region of interest" description="Disordered" evidence="13">
    <location>
        <begin position="366"/>
        <end position="450"/>
    </location>
</feature>
<keyword evidence="6 11" id="KW-0863">Zinc-finger</keyword>
<keyword evidence="8" id="KW-0694">RNA-binding</keyword>
<dbReference type="AlphaFoldDB" id="A0A0P1BPC5"/>
<evidence type="ECO:0000256" key="13">
    <source>
        <dbReference type="SAM" id="MobiDB-lite"/>
    </source>
</evidence>
<protein>
    <recommendedName>
        <fullName evidence="3 12">Branchpoint-bridging protein</fullName>
    </recommendedName>
</protein>
<organism evidence="15 16">
    <name type="scientific">Ceraceosorus bombacis</name>
    <dbReference type="NCBI Taxonomy" id="401625"/>
    <lineage>
        <taxon>Eukaryota</taxon>
        <taxon>Fungi</taxon>
        <taxon>Dikarya</taxon>
        <taxon>Basidiomycota</taxon>
        <taxon>Ustilaginomycotina</taxon>
        <taxon>Exobasidiomycetes</taxon>
        <taxon>Ceraceosorales</taxon>
        <taxon>Ceraceosoraceae</taxon>
        <taxon>Ceraceosorus</taxon>
    </lineage>
</organism>
<feature type="region of interest" description="Disordered" evidence="13">
    <location>
        <begin position="1"/>
        <end position="101"/>
    </location>
</feature>
<feature type="region of interest" description="Disordered" evidence="13">
    <location>
        <begin position="139"/>
        <end position="163"/>
    </location>
</feature>
<feature type="compositionally biased region" description="Polar residues" evidence="13">
    <location>
        <begin position="1"/>
        <end position="11"/>
    </location>
</feature>
<dbReference type="SUPFAM" id="SSF54791">
    <property type="entry name" value="Eukaryotic type KH-domain (KH-domain type I)"/>
    <property type="match status" value="1"/>
</dbReference>